<dbReference type="OrthoDB" id="266913at2"/>
<accession>A0A3N9P402</accession>
<evidence type="ECO:0000256" key="8">
    <source>
        <dbReference type="SAM" id="Phobius"/>
    </source>
</evidence>
<evidence type="ECO:0000256" key="3">
    <source>
        <dbReference type="ARBA" id="ARBA00022448"/>
    </source>
</evidence>
<dbReference type="GO" id="GO:0005886">
    <property type="term" value="C:plasma membrane"/>
    <property type="evidence" value="ECO:0007669"/>
    <property type="project" value="UniProtKB-SubCell"/>
</dbReference>
<feature type="transmembrane region" description="Helical" evidence="8">
    <location>
        <begin position="272"/>
        <end position="295"/>
    </location>
</feature>
<evidence type="ECO:0000256" key="7">
    <source>
        <dbReference type="ARBA" id="ARBA00023136"/>
    </source>
</evidence>
<proteinExistence type="inferred from homology"/>
<feature type="transmembrane region" description="Helical" evidence="8">
    <location>
        <begin position="21"/>
        <end position="41"/>
    </location>
</feature>
<dbReference type="InterPro" id="IPR047817">
    <property type="entry name" value="ABC2_TM_bact-type"/>
</dbReference>
<sequence length="425" mass="44843">MHNIMTIAWNLVKRMIGSRRGLIAYIIMPGVIVSIIIWMTGGAGNDKATVLYSNLDKGSVGAHVIAELKKTGDYALVEKKSEGELRAGVLNEEGRAGLDIPAGYTSSLLAGQAPQIHIYELKTSEASITLKMKAGEIGDRLRELASAVGSAGTIAAAGTAEGTTGARAVSSASGTASAMSGTSGTVGGPDANSAAAPDAQLTAILQQAEQHRVGSLKTDYNLYPRQGLDTVTGFMLMFLMAMVTSSVSVIMDDRRQRTMMRIFSAPVRSYEIAVGNFLGSFTVGIIQVAVVLLVGRYVLNYNYELPMYIYFLVLAAFMLVSMGLASTVAGLIRNPNNAGMLNALILTPTCMLGGCFWPISIMPDYMQKAANFVPQKWAIQAADLAATGSGWSELWLPFAVLGLMAAILLAIGSAILRPTEAGISA</sequence>
<evidence type="ECO:0000259" key="9">
    <source>
        <dbReference type="PROSITE" id="PS51012"/>
    </source>
</evidence>
<feature type="transmembrane region" description="Helical" evidence="8">
    <location>
        <begin position="394"/>
        <end position="416"/>
    </location>
</feature>
<dbReference type="EMBL" id="RQPI01000010">
    <property type="protein sequence ID" value="RQW10100.1"/>
    <property type="molecule type" value="Genomic_DNA"/>
</dbReference>
<evidence type="ECO:0000256" key="1">
    <source>
        <dbReference type="ARBA" id="ARBA00004651"/>
    </source>
</evidence>
<dbReference type="AlphaFoldDB" id="A0A3N9P402"/>
<keyword evidence="11" id="KW-1185">Reference proteome</keyword>
<dbReference type="GO" id="GO:0140359">
    <property type="term" value="F:ABC-type transporter activity"/>
    <property type="evidence" value="ECO:0007669"/>
    <property type="project" value="InterPro"/>
</dbReference>
<dbReference type="Gene3D" id="3.40.1710.10">
    <property type="entry name" value="abc type-2 transporter like domain"/>
    <property type="match status" value="1"/>
</dbReference>
<protein>
    <submittedName>
        <fullName evidence="10">ABC transporter permease</fullName>
    </submittedName>
</protein>
<keyword evidence="6 8" id="KW-1133">Transmembrane helix</keyword>
<keyword evidence="5 8" id="KW-0812">Transmembrane</keyword>
<dbReference type="PANTHER" id="PTHR30294">
    <property type="entry name" value="MEMBRANE COMPONENT OF ABC TRANSPORTER YHHJ-RELATED"/>
    <property type="match status" value="1"/>
</dbReference>
<feature type="transmembrane region" description="Helical" evidence="8">
    <location>
        <begin position="307"/>
        <end position="332"/>
    </location>
</feature>
<comment type="similarity">
    <text evidence="2">Belongs to the ABC-2 integral membrane protein family.</text>
</comment>
<comment type="subcellular location">
    <subcellularLocation>
        <location evidence="1">Cell membrane</location>
        <topology evidence="1">Multi-pass membrane protein</topology>
    </subcellularLocation>
</comment>
<dbReference type="InterPro" id="IPR051449">
    <property type="entry name" value="ABC-2_transporter_component"/>
</dbReference>
<evidence type="ECO:0000256" key="4">
    <source>
        <dbReference type="ARBA" id="ARBA00022475"/>
    </source>
</evidence>
<keyword evidence="4" id="KW-1003">Cell membrane</keyword>
<reference evidence="10 11" key="1">
    <citation type="submission" date="2018-11" db="EMBL/GenBank/DDBJ databases">
        <title>Genome sequence of strain 7197.</title>
        <authorList>
            <person name="Gao J."/>
            <person name="Sun J."/>
        </authorList>
    </citation>
    <scope>NUCLEOTIDE SEQUENCE [LARGE SCALE GENOMIC DNA]</scope>
    <source>
        <strain evidence="10 11">7197</strain>
    </source>
</reference>
<feature type="transmembrane region" description="Helical" evidence="8">
    <location>
        <begin position="231"/>
        <end position="251"/>
    </location>
</feature>
<dbReference type="RefSeq" id="WP_124696681.1">
    <property type="nucleotide sequence ID" value="NZ_JBHUFE010000036.1"/>
</dbReference>
<feature type="domain" description="ABC transmembrane type-2" evidence="9">
    <location>
        <begin position="194"/>
        <end position="419"/>
    </location>
</feature>
<evidence type="ECO:0000313" key="10">
    <source>
        <dbReference type="EMBL" id="RQW10100.1"/>
    </source>
</evidence>
<dbReference type="Proteomes" id="UP000282529">
    <property type="component" value="Unassembled WGS sequence"/>
</dbReference>
<gene>
    <name evidence="10" type="ORF">EH198_16865</name>
</gene>
<dbReference type="PANTHER" id="PTHR30294:SF45">
    <property type="entry name" value="LINEARMYCIN RESISTANCE PERMEASE PROTEIN LNRN"/>
    <property type="match status" value="1"/>
</dbReference>
<dbReference type="Pfam" id="PF12698">
    <property type="entry name" value="ABC2_membrane_3"/>
    <property type="match status" value="1"/>
</dbReference>
<dbReference type="PROSITE" id="PS51012">
    <property type="entry name" value="ABC_TM2"/>
    <property type="match status" value="1"/>
</dbReference>
<keyword evidence="7 8" id="KW-0472">Membrane</keyword>
<dbReference type="InterPro" id="IPR013525">
    <property type="entry name" value="ABC2_TM"/>
</dbReference>
<organism evidence="10 11">
    <name type="scientific">Paenibacillus rhizophilus</name>
    <dbReference type="NCBI Taxonomy" id="1850366"/>
    <lineage>
        <taxon>Bacteria</taxon>
        <taxon>Bacillati</taxon>
        <taxon>Bacillota</taxon>
        <taxon>Bacilli</taxon>
        <taxon>Bacillales</taxon>
        <taxon>Paenibacillaceae</taxon>
        <taxon>Paenibacillus</taxon>
    </lineage>
</organism>
<feature type="transmembrane region" description="Helical" evidence="8">
    <location>
        <begin position="339"/>
        <end position="359"/>
    </location>
</feature>
<evidence type="ECO:0000256" key="6">
    <source>
        <dbReference type="ARBA" id="ARBA00022989"/>
    </source>
</evidence>
<evidence type="ECO:0000313" key="11">
    <source>
        <dbReference type="Proteomes" id="UP000282529"/>
    </source>
</evidence>
<evidence type="ECO:0000256" key="2">
    <source>
        <dbReference type="ARBA" id="ARBA00007783"/>
    </source>
</evidence>
<evidence type="ECO:0000256" key="5">
    <source>
        <dbReference type="ARBA" id="ARBA00022692"/>
    </source>
</evidence>
<comment type="caution">
    <text evidence="10">The sequence shown here is derived from an EMBL/GenBank/DDBJ whole genome shotgun (WGS) entry which is preliminary data.</text>
</comment>
<keyword evidence="3" id="KW-0813">Transport</keyword>
<name>A0A3N9P402_9BACL</name>